<accession>A0A087GNH3</accession>
<reference evidence="3" key="1">
    <citation type="journal article" date="2015" name="Nat. Plants">
        <title>Genome expansion of Arabis alpina linked with retrotransposition and reduced symmetric DNA methylation.</title>
        <authorList>
            <person name="Willing E.M."/>
            <person name="Rawat V."/>
            <person name="Mandakova T."/>
            <person name="Maumus F."/>
            <person name="James G.V."/>
            <person name="Nordstroem K.J."/>
            <person name="Becker C."/>
            <person name="Warthmann N."/>
            <person name="Chica C."/>
            <person name="Szarzynska B."/>
            <person name="Zytnicki M."/>
            <person name="Albani M.C."/>
            <person name="Kiefer C."/>
            <person name="Bergonzi S."/>
            <person name="Castaings L."/>
            <person name="Mateos J.L."/>
            <person name="Berns M.C."/>
            <person name="Bujdoso N."/>
            <person name="Piofczyk T."/>
            <person name="de Lorenzo L."/>
            <person name="Barrero-Sicilia C."/>
            <person name="Mateos I."/>
            <person name="Piednoel M."/>
            <person name="Hagmann J."/>
            <person name="Chen-Min-Tao R."/>
            <person name="Iglesias-Fernandez R."/>
            <person name="Schuster S.C."/>
            <person name="Alonso-Blanco C."/>
            <person name="Roudier F."/>
            <person name="Carbonero P."/>
            <person name="Paz-Ares J."/>
            <person name="Davis S.J."/>
            <person name="Pecinka A."/>
            <person name="Quesneville H."/>
            <person name="Colot V."/>
            <person name="Lysak M.A."/>
            <person name="Weigel D."/>
            <person name="Coupland G."/>
            <person name="Schneeberger K."/>
        </authorList>
    </citation>
    <scope>NUCLEOTIDE SEQUENCE [LARGE SCALE GENOMIC DNA]</scope>
    <source>
        <strain evidence="3">cv. Pajares</strain>
    </source>
</reference>
<dbReference type="OMA" id="HENRCHD"/>
<dbReference type="PROSITE" id="PS51257">
    <property type="entry name" value="PROKAR_LIPOPROTEIN"/>
    <property type="match status" value="1"/>
</dbReference>
<sequence>MKFSTFFIVVLLILSCSSSMIRGENYHEDHCHDADDCVFYCRRSFPEPHCIKHRCDCKPPVPTGHASTTSANLNN</sequence>
<dbReference type="EMBL" id="CM002874">
    <property type="protein sequence ID" value="KFK31425.1"/>
    <property type="molecule type" value="Genomic_DNA"/>
</dbReference>
<feature type="chain" id="PRO_5001822244" description="Knottin scorpion toxin-like domain-containing protein" evidence="1">
    <location>
        <begin position="24"/>
        <end position="75"/>
    </location>
</feature>
<evidence type="ECO:0000313" key="2">
    <source>
        <dbReference type="EMBL" id="KFK31425.1"/>
    </source>
</evidence>
<name>A0A087GNH3_ARAAL</name>
<proteinExistence type="predicted"/>
<gene>
    <name evidence="2" type="ordered locus">AALP_Aa6g110100</name>
</gene>
<dbReference type="Proteomes" id="UP000029120">
    <property type="component" value="Chromosome 6"/>
</dbReference>
<dbReference type="Gramene" id="KFK31425">
    <property type="protein sequence ID" value="KFK31425"/>
    <property type="gene ID" value="AALP_AA6G110100"/>
</dbReference>
<dbReference type="AlphaFoldDB" id="A0A087GNH3"/>
<organism evidence="2 3">
    <name type="scientific">Arabis alpina</name>
    <name type="common">Alpine rock-cress</name>
    <dbReference type="NCBI Taxonomy" id="50452"/>
    <lineage>
        <taxon>Eukaryota</taxon>
        <taxon>Viridiplantae</taxon>
        <taxon>Streptophyta</taxon>
        <taxon>Embryophyta</taxon>
        <taxon>Tracheophyta</taxon>
        <taxon>Spermatophyta</taxon>
        <taxon>Magnoliopsida</taxon>
        <taxon>eudicotyledons</taxon>
        <taxon>Gunneridae</taxon>
        <taxon>Pentapetalae</taxon>
        <taxon>rosids</taxon>
        <taxon>malvids</taxon>
        <taxon>Brassicales</taxon>
        <taxon>Brassicaceae</taxon>
        <taxon>Arabideae</taxon>
        <taxon>Arabis</taxon>
    </lineage>
</organism>
<keyword evidence="3" id="KW-1185">Reference proteome</keyword>
<evidence type="ECO:0000256" key="1">
    <source>
        <dbReference type="SAM" id="SignalP"/>
    </source>
</evidence>
<protein>
    <recommendedName>
        <fullName evidence="4">Knottin scorpion toxin-like domain-containing protein</fullName>
    </recommendedName>
</protein>
<evidence type="ECO:0008006" key="4">
    <source>
        <dbReference type="Google" id="ProtNLM"/>
    </source>
</evidence>
<feature type="signal peptide" evidence="1">
    <location>
        <begin position="1"/>
        <end position="23"/>
    </location>
</feature>
<dbReference type="OrthoDB" id="1058091at2759"/>
<keyword evidence="1" id="KW-0732">Signal</keyword>
<evidence type="ECO:0000313" key="3">
    <source>
        <dbReference type="Proteomes" id="UP000029120"/>
    </source>
</evidence>